<keyword evidence="2" id="KW-1185">Reference proteome</keyword>
<name>A0AAN9RMZ2_PHACN</name>
<dbReference type="EMBL" id="JAYMYR010000002">
    <property type="protein sequence ID" value="KAK7377162.1"/>
    <property type="molecule type" value="Genomic_DNA"/>
</dbReference>
<evidence type="ECO:0000313" key="1">
    <source>
        <dbReference type="EMBL" id="KAK7377162.1"/>
    </source>
</evidence>
<evidence type="ECO:0000313" key="2">
    <source>
        <dbReference type="Proteomes" id="UP001374584"/>
    </source>
</evidence>
<proteinExistence type="predicted"/>
<organism evidence="1 2">
    <name type="scientific">Phaseolus coccineus</name>
    <name type="common">Scarlet runner bean</name>
    <name type="synonym">Phaseolus multiflorus</name>
    <dbReference type="NCBI Taxonomy" id="3886"/>
    <lineage>
        <taxon>Eukaryota</taxon>
        <taxon>Viridiplantae</taxon>
        <taxon>Streptophyta</taxon>
        <taxon>Embryophyta</taxon>
        <taxon>Tracheophyta</taxon>
        <taxon>Spermatophyta</taxon>
        <taxon>Magnoliopsida</taxon>
        <taxon>eudicotyledons</taxon>
        <taxon>Gunneridae</taxon>
        <taxon>Pentapetalae</taxon>
        <taxon>rosids</taxon>
        <taxon>fabids</taxon>
        <taxon>Fabales</taxon>
        <taxon>Fabaceae</taxon>
        <taxon>Papilionoideae</taxon>
        <taxon>50 kb inversion clade</taxon>
        <taxon>NPAAA clade</taxon>
        <taxon>indigoferoid/millettioid clade</taxon>
        <taxon>Phaseoleae</taxon>
        <taxon>Phaseolus</taxon>
    </lineage>
</organism>
<dbReference type="AlphaFoldDB" id="A0AAN9RMZ2"/>
<protein>
    <submittedName>
        <fullName evidence="1">Uncharacterized protein</fullName>
    </submittedName>
</protein>
<dbReference type="Proteomes" id="UP001374584">
    <property type="component" value="Unassembled WGS sequence"/>
</dbReference>
<gene>
    <name evidence="1" type="ORF">VNO80_02582</name>
</gene>
<reference evidence="1 2" key="1">
    <citation type="submission" date="2024-01" db="EMBL/GenBank/DDBJ databases">
        <title>The genomes of 5 underutilized Papilionoideae crops provide insights into root nodulation and disease resistanc.</title>
        <authorList>
            <person name="Jiang F."/>
        </authorList>
    </citation>
    <scope>NUCLEOTIDE SEQUENCE [LARGE SCALE GENOMIC DNA]</scope>
    <source>
        <strain evidence="1">JINMINGXINNONG_FW02</strain>
        <tissue evidence="1">Leaves</tissue>
    </source>
</reference>
<comment type="caution">
    <text evidence="1">The sequence shown here is derived from an EMBL/GenBank/DDBJ whole genome shotgun (WGS) entry which is preliminary data.</text>
</comment>
<accession>A0AAN9RMZ2</accession>
<sequence>MSLLLCWERKLSLIGTEQKVDALRSVVDIVGKVTDTGECRFFLSRKLQFRLGTIGFAMLDYQMFDSAALNV</sequence>